<feature type="chain" id="PRO_5045092619" evidence="1">
    <location>
        <begin position="23"/>
        <end position="191"/>
    </location>
</feature>
<dbReference type="EMBL" id="SHNN01000001">
    <property type="protein sequence ID" value="MCX2980291.1"/>
    <property type="molecule type" value="Genomic_DNA"/>
</dbReference>
<sequence>MSVWKQCTIVLTLLIVGGCASTEVDTWPVDTFSAGNYQTYSWRTEPIRNSQGSADAIYTLDPIVREETDRLLKAKGYRLLEWDGDFTIDYIYAPGLVAGAKGDNAYMVSARAGLRPNMNVSQAERDNAIALGTDRETYNLALQINDGKKRHEVWRGVVTKIATDINPRSQDAVRSSARTLLSKLTGQLPDA</sequence>
<evidence type="ECO:0000313" key="3">
    <source>
        <dbReference type="Proteomes" id="UP001143362"/>
    </source>
</evidence>
<evidence type="ECO:0000313" key="2">
    <source>
        <dbReference type="EMBL" id="MCX2980291.1"/>
    </source>
</evidence>
<dbReference type="PROSITE" id="PS51257">
    <property type="entry name" value="PROKAR_LIPOPROTEIN"/>
    <property type="match status" value="1"/>
</dbReference>
<dbReference type="Gene3D" id="3.30.160.670">
    <property type="match status" value="1"/>
</dbReference>
<proteinExistence type="predicted"/>
<feature type="signal peptide" evidence="1">
    <location>
        <begin position="1"/>
        <end position="22"/>
    </location>
</feature>
<dbReference type="Proteomes" id="UP001143362">
    <property type="component" value="Unassembled WGS sequence"/>
</dbReference>
<dbReference type="RefSeq" id="WP_279244268.1">
    <property type="nucleotide sequence ID" value="NZ_SHNN01000001.1"/>
</dbReference>
<keyword evidence="3" id="KW-1185">Reference proteome</keyword>
<reference evidence="2" key="1">
    <citation type="submission" date="2019-02" db="EMBL/GenBank/DDBJ databases">
        <authorList>
            <person name="Li S.-H."/>
        </authorList>
    </citation>
    <scope>NUCLEOTIDE SEQUENCE</scope>
    <source>
        <strain evidence="2">IMCC14734</strain>
    </source>
</reference>
<keyword evidence="1" id="KW-0732">Signal</keyword>
<comment type="caution">
    <text evidence="2">The sequence shown here is derived from an EMBL/GenBank/DDBJ whole genome shotgun (WGS) entry which is preliminary data.</text>
</comment>
<name>A0ABT3TDB3_9GAMM</name>
<evidence type="ECO:0000256" key="1">
    <source>
        <dbReference type="SAM" id="SignalP"/>
    </source>
</evidence>
<accession>A0ABT3TDB3</accession>
<protein>
    <submittedName>
        <fullName evidence="2">DUF4136 domain-containing protein</fullName>
    </submittedName>
</protein>
<organism evidence="2 3">
    <name type="scientific">Candidatus Litorirhabdus singularis</name>
    <dbReference type="NCBI Taxonomy" id="2518993"/>
    <lineage>
        <taxon>Bacteria</taxon>
        <taxon>Pseudomonadati</taxon>
        <taxon>Pseudomonadota</taxon>
        <taxon>Gammaproteobacteria</taxon>
        <taxon>Cellvibrionales</taxon>
        <taxon>Halieaceae</taxon>
        <taxon>Candidatus Litorirhabdus</taxon>
    </lineage>
</organism>
<gene>
    <name evidence="2" type="ORF">EYC98_05335</name>
</gene>